<proteinExistence type="predicted"/>
<feature type="signal peptide" evidence="1">
    <location>
        <begin position="1"/>
        <end position="22"/>
    </location>
</feature>
<evidence type="ECO:0000313" key="3">
    <source>
        <dbReference type="Proteomes" id="UP000298652"/>
    </source>
</evidence>
<sequence length="108" mass="11808">MGCCSSAFLLAVTLFFLGSPWARIHLEVPPGMATMDGGHGSKCGGGQQPHECAAPRCRLLPSLPTAALAHVSQLRPGLPLLRRYTTRVCPRAWLLMPAHQVWFAFRWA</sequence>
<name>A0A4U6SX11_SETVI</name>
<dbReference type="Proteomes" id="UP000298652">
    <property type="component" value="Chromosome 9"/>
</dbReference>
<reference evidence="2" key="1">
    <citation type="submission" date="2019-03" db="EMBL/GenBank/DDBJ databases">
        <title>WGS assembly of Setaria viridis.</title>
        <authorList>
            <person name="Huang P."/>
            <person name="Jenkins J."/>
            <person name="Grimwood J."/>
            <person name="Barry K."/>
            <person name="Healey A."/>
            <person name="Mamidi S."/>
            <person name="Sreedasyam A."/>
            <person name="Shu S."/>
            <person name="Feldman M."/>
            <person name="Wu J."/>
            <person name="Yu Y."/>
            <person name="Chen C."/>
            <person name="Johnson J."/>
            <person name="Rokhsar D."/>
            <person name="Baxter I."/>
            <person name="Schmutz J."/>
            <person name="Brutnell T."/>
            <person name="Kellogg E."/>
        </authorList>
    </citation>
    <scope>NUCLEOTIDE SEQUENCE [LARGE SCALE GENOMIC DNA]</scope>
</reference>
<protein>
    <submittedName>
        <fullName evidence="2">Uncharacterized protein</fullName>
    </submittedName>
</protein>
<gene>
    <name evidence="2" type="ORF">SEVIR_9G224400v2</name>
</gene>
<keyword evidence="3" id="KW-1185">Reference proteome</keyword>
<evidence type="ECO:0000256" key="1">
    <source>
        <dbReference type="SAM" id="SignalP"/>
    </source>
</evidence>
<feature type="chain" id="PRO_5020768738" evidence="1">
    <location>
        <begin position="23"/>
        <end position="108"/>
    </location>
</feature>
<accession>A0A4U6SX11</accession>
<dbReference type="Gramene" id="TKV93410">
    <property type="protein sequence ID" value="TKV93410"/>
    <property type="gene ID" value="SEVIR_9G224400v2"/>
</dbReference>
<evidence type="ECO:0000313" key="2">
    <source>
        <dbReference type="EMBL" id="TKV93410.1"/>
    </source>
</evidence>
<organism evidence="2 3">
    <name type="scientific">Setaria viridis</name>
    <name type="common">Green bristlegrass</name>
    <name type="synonym">Setaria italica subsp. viridis</name>
    <dbReference type="NCBI Taxonomy" id="4556"/>
    <lineage>
        <taxon>Eukaryota</taxon>
        <taxon>Viridiplantae</taxon>
        <taxon>Streptophyta</taxon>
        <taxon>Embryophyta</taxon>
        <taxon>Tracheophyta</taxon>
        <taxon>Spermatophyta</taxon>
        <taxon>Magnoliopsida</taxon>
        <taxon>Liliopsida</taxon>
        <taxon>Poales</taxon>
        <taxon>Poaceae</taxon>
        <taxon>PACMAD clade</taxon>
        <taxon>Panicoideae</taxon>
        <taxon>Panicodae</taxon>
        <taxon>Paniceae</taxon>
        <taxon>Cenchrinae</taxon>
        <taxon>Setaria</taxon>
    </lineage>
</organism>
<dbReference type="AlphaFoldDB" id="A0A4U6SX11"/>
<keyword evidence="1" id="KW-0732">Signal</keyword>
<dbReference type="EMBL" id="CM016560">
    <property type="protein sequence ID" value="TKV93410.1"/>
    <property type="molecule type" value="Genomic_DNA"/>
</dbReference>